<sequence>MLNPNTNTTINNPLYDHVSFNFVNVKMATDLEVSSIFGKQKSKRGKPLNSIRKDINKRESVGSGKFSAFCKYCKITWKRGEVSKLEKHLSNHCKNASATIVRKYMSKILERQDKVTKKENFQVVNNIWTIITI</sequence>
<dbReference type="AlphaFoldDB" id="A0A2N0NGA3"/>
<dbReference type="VEuPathDB" id="FungiDB:RhiirA1_436091"/>
<accession>A0A2N0NGA3</accession>
<evidence type="ECO:0000313" key="1">
    <source>
        <dbReference type="EMBL" id="PKB93599.1"/>
    </source>
</evidence>
<organism evidence="1 2">
    <name type="scientific">Rhizophagus irregularis</name>
    <dbReference type="NCBI Taxonomy" id="588596"/>
    <lineage>
        <taxon>Eukaryota</taxon>
        <taxon>Fungi</taxon>
        <taxon>Fungi incertae sedis</taxon>
        <taxon>Mucoromycota</taxon>
        <taxon>Glomeromycotina</taxon>
        <taxon>Glomeromycetes</taxon>
        <taxon>Glomerales</taxon>
        <taxon>Glomeraceae</taxon>
        <taxon>Rhizophagus</taxon>
    </lineage>
</organism>
<comment type="caution">
    <text evidence="1">The sequence shown here is derived from an EMBL/GenBank/DDBJ whole genome shotgun (WGS) entry which is preliminary data.</text>
</comment>
<evidence type="ECO:0000313" key="2">
    <source>
        <dbReference type="Proteomes" id="UP000232722"/>
    </source>
</evidence>
<reference evidence="1 2" key="1">
    <citation type="submission" date="2016-04" db="EMBL/GenBank/DDBJ databases">
        <title>Genome analyses suggest a sexual origin of heterokaryosis in a supposedly ancient asexual fungus.</title>
        <authorList>
            <person name="Ropars J."/>
            <person name="Sedzielewska K."/>
            <person name="Noel J."/>
            <person name="Charron P."/>
            <person name="Farinelli L."/>
            <person name="Marton T."/>
            <person name="Kruger M."/>
            <person name="Pelin A."/>
            <person name="Brachmann A."/>
            <person name="Corradi N."/>
        </authorList>
    </citation>
    <scope>NUCLEOTIDE SEQUENCE [LARGE SCALE GENOMIC DNA]</scope>
    <source>
        <strain evidence="1 2">A5</strain>
    </source>
</reference>
<evidence type="ECO:0008006" key="3">
    <source>
        <dbReference type="Google" id="ProtNLM"/>
    </source>
</evidence>
<proteinExistence type="predicted"/>
<reference evidence="1 2" key="2">
    <citation type="submission" date="2017-09" db="EMBL/GenBank/DDBJ databases">
        <title>Extensive intraspecific genome diversity in a model arbuscular mycorrhizal fungus.</title>
        <authorList>
            <person name="Chen E.C."/>
            <person name="Morin E."/>
            <person name="Beaudet D."/>
            <person name="Noel J."/>
            <person name="Ndikumana S."/>
            <person name="Charron P."/>
            <person name="St-Onge C."/>
            <person name="Giorgi J."/>
            <person name="Grigoriev I.V."/>
            <person name="Roux C."/>
            <person name="Martin F.M."/>
            <person name="Corradi N."/>
        </authorList>
    </citation>
    <scope>NUCLEOTIDE SEQUENCE [LARGE SCALE GENOMIC DNA]</scope>
    <source>
        <strain evidence="1 2">A5</strain>
    </source>
</reference>
<protein>
    <recommendedName>
        <fullName evidence="3">BED-type domain-containing protein</fullName>
    </recommendedName>
</protein>
<dbReference type="EMBL" id="LLXJ01007678">
    <property type="protein sequence ID" value="PKB93599.1"/>
    <property type="molecule type" value="Genomic_DNA"/>
</dbReference>
<gene>
    <name evidence="1" type="ORF">RhiirA5_507915</name>
</gene>
<dbReference type="Proteomes" id="UP000232722">
    <property type="component" value="Unassembled WGS sequence"/>
</dbReference>
<name>A0A2N0NGA3_9GLOM</name>